<organism evidence="2">
    <name type="scientific">Oikopleura dioica</name>
    <name type="common">Tunicate</name>
    <dbReference type="NCBI Taxonomy" id="34765"/>
    <lineage>
        <taxon>Eukaryota</taxon>
        <taxon>Metazoa</taxon>
        <taxon>Chordata</taxon>
        <taxon>Tunicata</taxon>
        <taxon>Appendicularia</taxon>
        <taxon>Copelata</taxon>
        <taxon>Oikopleuridae</taxon>
        <taxon>Oikopleura</taxon>
    </lineage>
</organism>
<dbReference type="AlphaFoldDB" id="E4Z5C0"/>
<dbReference type="Proteomes" id="UP000011014">
    <property type="component" value="Unassembled WGS sequence"/>
</dbReference>
<keyword evidence="1" id="KW-1133">Transmembrane helix</keyword>
<evidence type="ECO:0000313" key="2">
    <source>
        <dbReference type="EMBL" id="CBY42898.1"/>
    </source>
</evidence>
<keyword evidence="1" id="KW-0812">Transmembrane</keyword>
<keyword evidence="1" id="KW-0472">Membrane</keyword>
<sequence>MRCASILFVASVIGETICKFNGIRRKRNIREIETDFSKDSDPNAMNVFLLRIEGSSLTRLSEFTSDKLQIVFDENENYETLVTVENPVETQYLCCDESIVHVDMYQACQLLDFRKQEIPSEDTFVEENPVQDDHQNANSSENGSNTTVSADFSTLNVLSAIQSSFTKLYGFPGLIILLIGLLFGALLAFLCKKFCIKDDRDAEISNEQINSLLLKSEKSTGSTGSFDYRESMAETLYQTNTLTA</sequence>
<accession>E4Z5C0</accession>
<reference evidence="2" key="1">
    <citation type="journal article" date="2010" name="Science">
        <title>Plasticity of animal genome architecture unmasked by rapid evolution of a pelagic tunicate.</title>
        <authorList>
            <person name="Denoeud F."/>
            <person name="Henriet S."/>
            <person name="Mungpakdee S."/>
            <person name="Aury J.M."/>
            <person name="Da Silva C."/>
            <person name="Brinkmann H."/>
            <person name="Mikhaleva J."/>
            <person name="Olsen L.C."/>
            <person name="Jubin C."/>
            <person name="Canestro C."/>
            <person name="Bouquet J.M."/>
            <person name="Danks G."/>
            <person name="Poulain J."/>
            <person name="Campsteijn C."/>
            <person name="Adamski M."/>
            <person name="Cross I."/>
            <person name="Yadetie F."/>
            <person name="Muffato M."/>
            <person name="Louis A."/>
            <person name="Butcher S."/>
            <person name="Tsagkogeorga G."/>
            <person name="Konrad A."/>
            <person name="Singh S."/>
            <person name="Jensen M.F."/>
            <person name="Cong E.H."/>
            <person name="Eikeseth-Otteraa H."/>
            <person name="Noel B."/>
            <person name="Anthouard V."/>
            <person name="Porcel B.M."/>
            <person name="Kachouri-Lafond R."/>
            <person name="Nishino A."/>
            <person name="Ugolini M."/>
            <person name="Chourrout P."/>
            <person name="Nishida H."/>
            <person name="Aasland R."/>
            <person name="Huzurbazar S."/>
            <person name="Westhof E."/>
            <person name="Delsuc F."/>
            <person name="Lehrach H."/>
            <person name="Reinhardt R."/>
            <person name="Weissenbach J."/>
            <person name="Roy S.W."/>
            <person name="Artiguenave F."/>
            <person name="Postlethwait J.H."/>
            <person name="Manak J.R."/>
            <person name="Thompson E.M."/>
            <person name="Jaillon O."/>
            <person name="Du Pasquier L."/>
            <person name="Boudinot P."/>
            <person name="Liberles D.A."/>
            <person name="Volff J.N."/>
            <person name="Philippe H."/>
            <person name="Lenhard B."/>
            <person name="Roest Crollius H."/>
            <person name="Wincker P."/>
            <person name="Chourrout D."/>
        </authorList>
    </citation>
    <scope>NUCLEOTIDE SEQUENCE [LARGE SCALE GENOMIC DNA]</scope>
</reference>
<protein>
    <submittedName>
        <fullName evidence="2">Uncharacterized protein</fullName>
    </submittedName>
</protein>
<gene>
    <name evidence="2" type="ORF">GSOID_T00026637001</name>
</gene>
<feature type="transmembrane region" description="Helical" evidence="1">
    <location>
        <begin position="168"/>
        <end position="190"/>
    </location>
</feature>
<evidence type="ECO:0000256" key="1">
    <source>
        <dbReference type="SAM" id="Phobius"/>
    </source>
</evidence>
<name>E4Z5C0_OIKDI</name>
<dbReference type="EMBL" id="FN657623">
    <property type="protein sequence ID" value="CBY42898.1"/>
    <property type="molecule type" value="Genomic_DNA"/>
</dbReference>
<proteinExistence type="predicted"/>